<dbReference type="Proteomes" id="UP001157418">
    <property type="component" value="Unassembled WGS sequence"/>
</dbReference>
<protein>
    <submittedName>
        <fullName evidence="1">Uncharacterized protein</fullName>
    </submittedName>
</protein>
<dbReference type="EMBL" id="CAKMRJ010004445">
    <property type="protein sequence ID" value="CAH1436618.1"/>
    <property type="molecule type" value="Genomic_DNA"/>
</dbReference>
<sequence>MYDDNVKVFHICEKLFSMKLCDMSVDETYDDNVKVFHICLFPFIRVSDLSYNSALSPSAIDTDFPLQFLHLRN</sequence>
<dbReference type="AlphaFoldDB" id="A0AAU9NFZ7"/>
<keyword evidence="2" id="KW-1185">Reference proteome</keyword>
<accession>A0AAU9NFZ7</accession>
<gene>
    <name evidence="1" type="ORF">LVIROSA_LOCUS22986</name>
</gene>
<proteinExistence type="predicted"/>
<organism evidence="1 2">
    <name type="scientific">Lactuca virosa</name>
    <dbReference type="NCBI Taxonomy" id="75947"/>
    <lineage>
        <taxon>Eukaryota</taxon>
        <taxon>Viridiplantae</taxon>
        <taxon>Streptophyta</taxon>
        <taxon>Embryophyta</taxon>
        <taxon>Tracheophyta</taxon>
        <taxon>Spermatophyta</taxon>
        <taxon>Magnoliopsida</taxon>
        <taxon>eudicotyledons</taxon>
        <taxon>Gunneridae</taxon>
        <taxon>Pentapetalae</taxon>
        <taxon>asterids</taxon>
        <taxon>campanulids</taxon>
        <taxon>Asterales</taxon>
        <taxon>Asteraceae</taxon>
        <taxon>Cichorioideae</taxon>
        <taxon>Cichorieae</taxon>
        <taxon>Lactucinae</taxon>
        <taxon>Lactuca</taxon>
    </lineage>
</organism>
<reference evidence="1 2" key="1">
    <citation type="submission" date="2022-01" db="EMBL/GenBank/DDBJ databases">
        <authorList>
            <person name="Xiong W."/>
            <person name="Schranz E."/>
        </authorList>
    </citation>
    <scope>NUCLEOTIDE SEQUENCE [LARGE SCALE GENOMIC DNA]</scope>
</reference>
<evidence type="ECO:0000313" key="1">
    <source>
        <dbReference type="EMBL" id="CAH1436618.1"/>
    </source>
</evidence>
<name>A0AAU9NFZ7_9ASTR</name>
<evidence type="ECO:0000313" key="2">
    <source>
        <dbReference type="Proteomes" id="UP001157418"/>
    </source>
</evidence>
<comment type="caution">
    <text evidence="1">The sequence shown here is derived from an EMBL/GenBank/DDBJ whole genome shotgun (WGS) entry which is preliminary data.</text>
</comment>